<dbReference type="EMBL" id="FRCR01000003">
    <property type="protein sequence ID" value="SHM31380.1"/>
    <property type="molecule type" value="Genomic_DNA"/>
</dbReference>
<dbReference type="GO" id="GO:0016887">
    <property type="term" value="F:ATP hydrolysis activity"/>
    <property type="evidence" value="ECO:0007669"/>
    <property type="project" value="InterPro"/>
</dbReference>
<keyword evidence="2" id="KW-0547">Nucleotide-binding</keyword>
<keyword evidence="1" id="KW-0813">Transport</keyword>
<dbReference type="Pfam" id="PF08402">
    <property type="entry name" value="TOBE_2"/>
    <property type="match status" value="1"/>
</dbReference>
<dbReference type="InterPro" id="IPR013611">
    <property type="entry name" value="Transp-assoc_OB_typ2"/>
</dbReference>
<evidence type="ECO:0000256" key="1">
    <source>
        <dbReference type="ARBA" id="ARBA00022448"/>
    </source>
</evidence>
<feature type="domain" description="ABC transporter" evidence="5">
    <location>
        <begin position="3"/>
        <end position="233"/>
    </location>
</feature>
<dbReference type="InterPro" id="IPR003439">
    <property type="entry name" value="ABC_transporter-like_ATP-bd"/>
</dbReference>
<dbReference type="InterPro" id="IPR017871">
    <property type="entry name" value="ABC_transporter-like_CS"/>
</dbReference>
<organism evidence="6 7">
    <name type="scientific">Caldanaerovirga acetigignens</name>
    <dbReference type="NCBI Taxonomy" id="447595"/>
    <lineage>
        <taxon>Bacteria</taxon>
        <taxon>Bacillati</taxon>
        <taxon>Bacillota</taxon>
        <taxon>Clostridia</taxon>
        <taxon>Thermosediminibacterales</taxon>
        <taxon>Thermosediminibacteraceae</taxon>
        <taxon>Caldanaerovirga</taxon>
    </lineage>
</organism>
<evidence type="ECO:0000313" key="6">
    <source>
        <dbReference type="EMBL" id="SHM31380.1"/>
    </source>
</evidence>
<dbReference type="Pfam" id="PF00005">
    <property type="entry name" value="ABC_tran"/>
    <property type="match status" value="1"/>
</dbReference>
<reference evidence="7" key="1">
    <citation type="submission" date="2016-11" db="EMBL/GenBank/DDBJ databases">
        <authorList>
            <person name="Varghese N."/>
            <person name="Submissions S."/>
        </authorList>
    </citation>
    <scope>NUCLEOTIDE SEQUENCE [LARGE SCALE GENOMIC DNA]</scope>
    <source>
        <strain evidence="7">DSM 18802</strain>
    </source>
</reference>
<dbReference type="PANTHER" id="PTHR42781">
    <property type="entry name" value="SPERMIDINE/PUTRESCINE IMPORT ATP-BINDING PROTEIN POTA"/>
    <property type="match status" value="1"/>
</dbReference>
<dbReference type="GO" id="GO:0005524">
    <property type="term" value="F:ATP binding"/>
    <property type="evidence" value="ECO:0007669"/>
    <property type="project" value="UniProtKB-KW"/>
</dbReference>
<keyword evidence="7" id="KW-1185">Reference proteome</keyword>
<gene>
    <name evidence="6" type="ORF">SAMN05660826_00768</name>
</gene>
<evidence type="ECO:0000313" key="7">
    <source>
        <dbReference type="Proteomes" id="UP000184375"/>
    </source>
</evidence>
<dbReference type="SUPFAM" id="SSF52540">
    <property type="entry name" value="P-loop containing nucleoside triphosphate hydrolases"/>
    <property type="match status" value="1"/>
</dbReference>
<dbReference type="AlphaFoldDB" id="A0A1M7HSG1"/>
<dbReference type="InterPro" id="IPR027417">
    <property type="entry name" value="P-loop_NTPase"/>
</dbReference>
<dbReference type="InterPro" id="IPR050093">
    <property type="entry name" value="ABC_SmlMolc_Importer"/>
</dbReference>
<dbReference type="PROSITE" id="PS50893">
    <property type="entry name" value="ABC_TRANSPORTER_2"/>
    <property type="match status" value="1"/>
</dbReference>
<dbReference type="OrthoDB" id="9802264at2"/>
<name>A0A1M7HSG1_9FIRM</name>
<dbReference type="Proteomes" id="UP000184375">
    <property type="component" value="Unassembled WGS sequence"/>
</dbReference>
<sequence length="363" mass="40487">MYLVLKEIRKSFRNVVAVNNVSLEVKKGEWITILGPSGCGKTTLLRIIAGLEQPDSGQLFLEGHDITYVPSRYRNIGLVFQSYALFPNMNVFDNIAFGLRAMKMDEKKVHARVNELLEMIRLKDLAIRFPHQLSGGQQQRVALARAIAPHPRVLLLDEPLSALDAAVRQHLRWELRRIHQVLGITTILVTHDQEEALAVSDRIVIMNHGNIEQIDTPFHVYSAPATPFVASFVGTSNIFKGIIVSKNSILIGEHEIETMFDLSQKLGEEIIAIIRPEDIKVSKKDNGDEFLFNKIPGIIQTKVFLGAVTRLWIGISDGLVIVADSSGTSAENWKEGENIFVLIPKYALRLLDTVGVPKVTSSP</sequence>
<dbReference type="EC" id="7.6.2.9" evidence="4"/>
<dbReference type="InterPro" id="IPR003593">
    <property type="entry name" value="AAA+_ATPase"/>
</dbReference>
<accession>A0A1M7HSG1</accession>
<protein>
    <recommendedName>
        <fullName evidence="4">ABC-type quaternary amine transporter</fullName>
        <ecNumber evidence="4">7.6.2.9</ecNumber>
    </recommendedName>
</protein>
<dbReference type="GO" id="GO:0015418">
    <property type="term" value="F:ABC-type quaternary ammonium compound transporting activity"/>
    <property type="evidence" value="ECO:0007669"/>
    <property type="project" value="UniProtKB-EC"/>
</dbReference>
<evidence type="ECO:0000256" key="3">
    <source>
        <dbReference type="ARBA" id="ARBA00022840"/>
    </source>
</evidence>
<dbReference type="STRING" id="447595.SAMN05660826_00768"/>
<dbReference type="GO" id="GO:0043190">
    <property type="term" value="C:ATP-binding cassette (ABC) transporter complex"/>
    <property type="evidence" value="ECO:0007669"/>
    <property type="project" value="InterPro"/>
</dbReference>
<evidence type="ECO:0000256" key="4">
    <source>
        <dbReference type="ARBA" id="ARBA00066388"/>
    </source>
</evidence>
<proteinExistence type="predicted"/>
<dbReference type="PANTHER" id="PTHR42781:SF4">
    <property type="entry name" value="SPERMIDINE_PUTRESCINE IMPORT ATP-BINDING PROTEIN POTA"/>
    <property type="match status" value="1"/>
</dbReference>
<dbReference type="Gene3D" id="2.40.50.100">
    <property type="match status" value="1"/>
</dbReference>
<dbReference type="PROSITE" id="PS00211">
    <property type="entry name" value="ABC_TRANSPORTER_1"/>
    <property type="match status" value="1"/>
</dbReference>
<keyword evidence="3 6" id="KW-0067">ATP-binding</keyword>
<evidence type="ECO:0000259" key="5">
    <source>
        <dbReference type="PROSITE" id="PS50893"/>
    </source>
</evidence>
<dbReference type="InterPro" id="IPR008995">
    <property type="entry name" value="Mo/tungstate-bd_C_term_dom"/>
</dbReference>
<dbReference type="Gene3D" id="3.40.50.300">
    <property type="entry name" value="P-loop containing nucleotide triphosphate hydrolases"/>
    <property type="match status" value="1"/>
</dbReference>
<evidence type="ECO:0000256" key="2">
    <source>
        <dbReference type="ARBA" id="ARBA00022741"/>
    </source>
</evidence>
<dbReference type="FunFam" id="3.40.50.300:FF:000425">
    <property type="entry name" value="Probable ABC transporter, ATP-binding subunit"/>
    <property type="match status" value="1"/>
</dbReference>
<dbReference type="SUPFAM" id="SSF50331">
    <property type="entry name" value="MOP-like"/>
    <property type="match status" value="1"/>
</dbReference>
<dbReference type="SMART" id="SM00382">
    <property type="entry name" value="AAA"/>
    <property type="match status" value="1"/>
</dbReference>